<dbReference type="Proteomes" id="UP000616547">
    <property type="component" value="Unassembled WGS sequence"/>
</dbReference>
<dbReference type="InterPro" id="IPR006524">
    <property type="entry name" value="ArpU-like"/>
</dbReference>
<evidence type="ECO:0000313" key="1">
    <source>
        <dbReference type="EMBL" id="GHW01466.1"/>
    </source>
</evidence>
<name>A0ABQ3W4U8_9LACO</name>
<accession>A0ABQ3W4U8</accession>
<organism evidence="1 2">
    <name type="scientific">Lactobacillus nasalidis</name>
    <dbReference type="NCBI Taxonomy" id="2797258"/>
    <lineage>
        <taxon>Bacteria</taxon>
        <taxon>Bacillati</taxon>
        <taxon>Bacillota</taxon>
        <taxon>Bacilli</taxon>
        <taxon>Lactobacillales</taxon>
        <taxon>Lactobacillaceae</taxon>
        <taxon>Lactobacillus</taxon>
    </lineage>
</organism>
<dbReference type="NCBIfam" id="TIGR01637">
    <property type="entry name" value="phage_arpU"/>
    <property type="match status" value="1"/>
</dbReference>
<comment type="caution">
    <text evidence="1">The sequence shown here is derived from an EMBL/GenBank/DDBJ whole genome shotgun (WGS) entry which is preliminary data.</text>
</comment>
<evidence type="ECO:0008006" key="3">
    <source>
        <dbReference type="Google" id="ProtNLM"/>
    </source>
</evidence>
<sequence>MSFMLEVDPQKTGEAVDRYLKHDFERYLRLSGKHRTDISSPSMNGMPSGSPGNAQEAKIIEGTYAGQVVNAIVATIQNCSDFDYRKPYKQILVDYYIRGLQNFKIAQKIGYSDRQFDFKKRMAQCEFADRFEYWKIVYHVQDQPCLQIMQRAKNCAKFAD</sequence>
<evidence type="ECO:0000313" key="2">
    <source>
        <dbReference type="Proteomes" id="UP000616547"/>
    </source>
</evidence>
<reference evidence="2" key="1">
    <citation type="submission" date="2021-01" db="EMBL/GenBank/DDBJ databases">
        <title>Draft genome sequence of Nasalis larvatus strain YZ03.</title>
        <authorList>
            <person name="Suzuki-Hashido N."/>
            <person name="Tsuchida S."/>
            <person name="Hayakawa T."/>
        </authorList>
    </citation>
    <scope>NUCLEOTIDE SEQUENCE [LARGE SCALE GENOMIC DNA]</scope>
    <source>
        <strain evidence="2">YZ03</strain>
    </source>
</reference>
<dbReference type="RefSeq" id="WP_201331911.1">
    <property type="nucleotide sequence ID" value="NZ_BOCH01000647.1"/>
</dbReference>
<gene>
    <name evidence="1" type="ORF">lacNasYZ03_11530</name>
</gene>
<dbReference type="EMBL" id="BOCI01000301">
    <property type="protein sequence ID" value="GHW01466.1"/>
    <property type="molecule type" value="Genomic_DNA"/>
</dbReference>
<protein>
    <recommendedName>
        <fullName evidence="3">Transcriptional regulator</fullName>
    </recommendedName>
</protein>
<proteinExistence type="predicted"/>
<keyword evidence="2" id="KW-1185">Reference proteome</keyword>